<dbReference type="InterPro" id="IPR051468">
    <property type="entry name" value="Fungal_SecMetab_SDRs"/>
</dbReference>
<comment type="similarity">
    <text evidence="1">Belongs to the short-chain dehydrogenases/reductases (SDR) family.</text>
</comment>
<evidence type="ECO:0000313" key="3">
    <source>
        <dbReference type="Proteomes" id="UP001160390"/>
    </source>
</evidence>
<dbReference type="PRINTS" id="PR00081">
    <property type="entry name" value="GDHRDH"/>
</dbReference>
<dbReference type="CDD" id="cd05233">
    <property type="entry name" value="SDR_c"/>
    <property type="match status" value="1"/>
</dbReference>
<dbReference type="InterPro" id="IPR036291">
    <property type="entry name" value="NAD(P)-bd_dom_sf"/>
</dbReference>
<dbReference type="Gene3D" id="3.40.50.720">
    <property type="entry name" value="NAD(P)-binding Rossmann-like Domain"/>
    <property type="match status" value="2"/>
</dbReference>
<dbReference type="GO" id="GO:0005737">
    <property type="term" value="C:cytoplasm"/>
    <property type="evidence" value="ECO:0007669"/>
    <property type="project" value="TreeGrafter"/>
</dbReference>
<keyword evidence="3" id="KW-1185">Reference proteome</keyword>
<accession>A0AA35MBA3</accession>
<dbReference type="GO" id="GO:0016491">
    <property type="term" value="F:oxidoreductase activity"/>
    <property type="evidence" value="ECO:0007669"/>
    <property type="project" value="TreeGrafter"/>
</dbReference>
<dbReference type="PANTHER" id="PTHR43544">
    <property type="entry name" value="SHORT-CHAIN DEHYDROGENASE/REDUCTASE"/>
    <property type="match status" value="1"/>
</dbReference>
<evidence type="ECO:0000313" key="2">
    <source>
        <dbReference type="EMBL" id="CAI6093051.1"/>
    </source>
</evidence>
<proteinExistence type="inferred from homology"/>
<dbReference type="InterPro" id="IPR002347">
    <property type="entry name" value="SDR_fam"/>
</dbReference>
<protein>
    <submittedName>
        <fullName evidence="2">Uncharacterized protein</fullName>
    </submittedName>
</protein>
<reference evidence="2" key="1">
    <citation type="submission" date="2023-01" db="EMBL/GenBank/DDBJ databases">
        <authorList>
            <person name="Piombo E."/>
        </authorList>
    </citation>
    <scope>NUCLEOTIDE SEQUENCE</scope>
</reference>
<dbReference type="EMBL" id="CABFNP030001245">
    <property type="protein sequence ID" value="CAI6093051.1"/>
    <property type="molecule type" value="Genomic_DNA"/>
</dbReference>
<dbReference type="PANTHER" id="PTHR43544:SF2">
    <property type="entry name" value="OXIDOREDUCTASE"/>
    <property type="match status" value="1"/>
</dbReference>
<evidence type="ECO:0000256" key="1">
    <source>
        <dbReference type="ARBA" id="ARBA00006484"/>
    </source>
</evidence>
<dbReference type="Proteomes" id="UP001160390">
    <property type="component" value="Unassembled WGS sequence"/>
</dbReference>
<comment type="caution">
    <text evidence="2">The sequence shown here is derived from an EMBL/GenBank/DDBJ whole genome shotgun (WGS) entry which is preliminary data.</text>
</comment>
<gene>
    <name evidence="2" type="ORF">CCHLO57077_00000127</name>
</gene>
<organism evidence="2 3">
    <name type="scientific">Clonostachys chloroleuca</name>
    <dbReference type="NCBI Taxonomy" id="1926264"/>
    <lineage>
        <taxon>Eukaryota</taxon>
        <taxon>Fungi</taxon>
        <taxon>Dikarya</taxon>
        <taxon>Ascomycota</taxon>
        <taxon>Pezizomycotina</taxon>
        <taxon>Sordariomycetes</taxon>
        <taxon>Hypocreomycetidae</taxon>
        <taxon>Hypocreales</taxon>
        <taxon>Bionectriaceae</taxon>
        <taxon>Clonostachys</taxon>
    </lineage>
</organism>
<dbReference type="SUPFAM" id="SSF51735">
    <property type="entry name" value="NAD(P)-binding Rossmann-fold domains"/>
    <property type="match status" value="1"/>
</dbReference>
<dbReference type="Pfam" id="PF00106">
    <property type="entry name" value="adh_short"/>
    <property type="match status" value="2"/>
</dbReference>
<sequence>MQRVATQLLALSPELVEPIIADLPLHKALELLLVPSESSPQESLSVTGQLSPLAYAFIQSPAWRHVFTSEERTERLLLIWEASKSFFLLQTGRSYVHLLKSQEYGWRRSELLGAGADQLQGPEVLDQMSKGLFDLVPGLDVKHKEGGKIAPSNAYMTAVFALLRDSREVYQSDHEQDVYVNASFGKTYDIRGGEWDPKDFLMMVKPLHQAWELLKSLWATELESLAVLCERFPTMLKAAFAPQLAHTPLNVRHMPEKLRFVARQMPSRRLRDAIGSRKPGSDSSYFSFPHHYLLPYDWCLRLFIIVLQEKTPEIPRTLAADVDRATAGLDFIHEHSGHGKQYPRSKGSKDDARHMELIVYHDKDTVRPTPIAELEWLTSFLSVVKWMTEEYPALADDLRHPVARIYRVAKGRGQKKLLLEPSDYDRFADAIPAAEVAIYLKKDLDLASRPLGPQDDQCLPSLLAFHMPDFSSRQARQVAAHLGPKPELAIELQQVVYENTLEKIQRHFQKRPPSQEGVSDGESLVHQILENNNKDSAVHTAQISPGTWWSSVVKRYVDVVPRKPRSISCYICRHSMSGKREFHPIFSAMCKACGDFNLAGSRMSLPEMLDLRGKTALVTGGRVNLGFYTALRLLRCGAKVIVSSRYPHDTLVRYQRQPDCDSWIDSRLHIVGADFRTARDAFALAAEVRNILVTWSTGGSTRPLLDILINNAAQTLTDGETKETIAVNRESSLQLSLPIHPALLVTSYIPRIGGGVPDGFLEGRTQEALPGSNASTSVVQPVPEKSSWVQDMSEIPYADVITAQAVNAFVPLILIRELLPVMSHGEQQSGHIINVSSREGIFEASRNHSAKKGTHVHTNMSKAALNMITETEAGPAWRSHGVAMNTVDPGYMSASPEMENLFGGVRPLSWEDGAGRVLWPVAMAFGEEKTVIWGRFLKHYGTVSVTAGLR</sequence>
<name>A0AA35MBA3_9HYPO</name>
<dbReference type="AlphaFoldDB" id="A0AA35MBA3"/>